<comment type="caution">
    <text evidence="2">The sequence shown here is derived from an EMBL/GenBank/DDBJ whole genome shotgun (WGS) entry which is preliminary data.</text>
</comment>
<dbReference type="Proteomes" id="UP000095767">
    <property type="component" value="Unassembled WGS sequence"/>
</dbReference>
<evidence type="ECO:0000313" key="2">
    <source>
        <dbReference type="EMBL" id="OEL37565.1"/>
    </source>
</evidence>
<dbReference type="AlphaFoldDB" id="A0A1E5WJF6"/>
<dbReference type="EMBL" id="LWDX02005043">
    <property type="protein sequence ID" value="OEL37565.1"/>
    <property type="molecule type" value="Genomic_DNA"/>
</dbReference>
<proteinExistence type="predicted"/>
<sequence length="151" mass="15654">MQARAYPACLPGARCRRSGLLSSTGGISRRTPGGRGGAASVRAVDGASAAAAVTAAADAPILPAQVTWQIVVGAVAGTTPFVVAGVEFSKRIVAQKKCEVCGGSGLVMKKDYYVRCQGCGTYHASNSVICCFVSFVGGFLPWQSWRRFFTG</sequence>
<evidence type="ECO:0000313" key="3">
    <source>
        <dbReference type="Proteomes" id="UP000095767"/>
    </source>
</evidence>
<dbReference type="PANTHER" id="PTHR36809">
    <property type="entry name" value="TRANSMEMBRANE PROTEIN"/>
    <property type="match status" value="1"/>
</dbReference>
<organism evidence="2 3">
    <name type="scientific">Dichanthelium oligosanthes</name>
    <dbReference type="NCBI Taxonomy" id="888268"/>
    <lineage>
        <taxon>Eukaryota</taxon>
        <taxon>Viridiplantae</taxon>
        <taxon>Streptophyta</taxon>
        <taxon>Embryophyta</taxon>
        <taxon>Tracheophyta</taxon>
        <taxon>Spermatophyta</taxon>
        <taxon>Magnoliopsida</taxon>
        <taxon>Liliopsida</taxon>
        <taxon>Poales</taxon>
        <taxon>Poaceae</taxon>
        <taxon>PACMAD clade</taxon>
        <taxon>Panicoideae</taxon>
        <taxon>Panicodae</taxon>
        <taxon>Paniceae</taxon>
        <taxon>Dichantheliinae</taxon>
        <taxon>Dichanthelium</taxon>
    </lineage>
</organism>
<keyword evidence="3" id="KW-1185">Reference proteome</keyword>
<reference evidence="2 3" key="1">
    <citation type="submission" date="2016-09" db="EMBL/GenBank/DDBJ databases">
        <title>The draft genome of Dichanthelium oligosanthes: A C3 panicoid grass species.</title>
        <authorList>
            <person name="Studer A.J."/>
            <person name="Schnable J.C."/>
            <person name="Brutnell T.P."/>
        </authorList>
    </citation>
    <scope>NUCLEOTIDE SEQUENCE [LARGE SCALE GENOMIC DNA]</scope>
    <source>
        <strain evidence="3">cv. Kellogg 1175</strain>
        <tissue evidence="2">Leaf</tissue>
    </source>
</reference>
<protein>
    <recommendedName>
        <fullName evidence="1">Viral late gene transcription factor 3 zinc ribbon domain-containing protein</fullName>
    </recommendedName>
</protein>
<dbReference type="Pfam" id="PF08792">
    <property type="entry name" value="A2L_zn_ribbon"/>
    <property type="match status" value="1"/>
</dbReference>
<dbReference type="PANTHER" id="PTHR36809:SF1">
    <property type="entry name" value="TRANSMEMBRANE PROTEIN"/>
    <property type="match status" value="1"/>
</dbReference>
<gene>
    <name evidence="2" type="ORF">BAE44_0001416</name>
</gene>
<dbReference type="InterPro" id="IPR014900">
    <property type="entry name" value="VLTF-3_Zn_ribbon"/>
</dbReference>
<accession>A0A1E5WJF6</accession>
<name>A0A1E5WJF6_9POAL</name>
<dbReference type="STRING" id="888268.A0A1E5WJF6"/>
<feature type="domain" description="Viral late gene transcription factor 3 zinc ribbon" evidence="1">
    <location>
        <begin position="95"/>
        <end position="123"/>
    </location>
</feature>
<dbReference type="OrthoDB" id="2018625at2759"/>
<evidence type="ECO:0000259" key="1">
    <source>
        <dbReference type="Pfam" id="PF08792"/>
    </source>
</evidence>